<comment type="caution">
    <text evidence="3">The sequence shown here is derived from an EMBL/GenBank/DDBJ whole genome shotgun (WGS) entry which is preliminary data.</text>
</comment>
<dbReference type="Pfam" id="PF01551">
    <property type="entry name" value="Peptidase_M23"/>
    <property type="match status" value="1"/>
</dbReference>
<protein>
    <submittedName>
        <fullName evidence="3">M23 family metallopeptidase</fullName>
    </submittedName>
</protein>
<dbReference type="InterPro" id="IPR011055">
    <property type="entry name" value="Dup_hybrid_motif"/>
</dbReference>
<evidence type="ECO:0000256" key="1">
    <source>
        <dbReference type="SAM" id="SignalP"/>
    </source>
</evidence>
<keyword evidence="4" id="KW-1185">Reference proteome</keyword>
<dbReference type="SUPFAM" id="SSF51261">
    <property type="entry name" value="Duplicated hybrid motif"/>
    <property type="match status" value="1"/>
</dbReference>
<dbReference type="CDD" id="cd12797">
    <property type="entry name" value="M23_peptidase"/>
    <property type="match status" value="1"/>
</dbReference>
<reference evidence="3" key="1">
    <citation type="submission" date="2020-10" db="EMBL/GenBank/DDBJ databases">
        <title>Mucilaginibacter mali sp. nov., isolated from rhizosphere soil of apple orchard.</title>
        <authorList>
            <person name="Lee J.-S."/>
            <person name="Kim H.S."/>
            <person name="Kim J.-S."/>
        </authorList>
    </citation>
    <scope>NUCLEOTIDE SEQUENCE</scope>
    <source>
        <strain evidence="3">KCTC 22746</strain>
    </source>
</reference>
<feature type="domain" description="SH3b" evidence="2">
    <location>
        <begin position="376"/>
        <end position="440"/>
    </location>
</feature>
<dbReference type="PROSITE" id="PS51257">
    <property type="entry name" value="PROKAR_LIPOPROTEIN"/>
    <property type="match status" value="1"/>
</dbReference>
<accession>A0A929L164</accession>
<dbReference type="AlphaFoldDB" id="A0A929L164"/>
<organism evidence="3 4">
    <name type="scientific">Mucilaginibacter myungsuensis</name>
    <dbReference type="NCBI Taxonomy" id="649104"/>
    <lineage>
        <taxon>Bacteria</taxon>
        <taxon>Pseudomonadati</taxon>
        <taxon>Bacteroidota</taxon>
        <taxon>Sphingobacteriia</taxon>
        <taxon>Sphingobacteriales</taxon>
        <taxon>Sphingobacteriaceae</taxon>
        <taxon>Mucilaginibacter</taxon>
    </lineage>
</organism>
<dbReference type="Gene3D" id="2.70.70.10">
    <property type="entry name" value="Glucose Permease (Domain IIA)"/>
    <property type="match status" value="1"/>
</dbReference>
<gene>
    <name evidence="3" type="ORF">IRJ16_20935</name>
</gene>
<name>A0A929L164_9SPHI</name>
<evidence type="ECO:0000313" key="3">
    <source>
        <dbReference type="EMBL" id="MBE9664360.1"/>
    </source>
</evidence>
<dbReference type="PROSITE" id="PS51781">
    <property type="entry name" value="SH3B"/>
    <property type="match status" value="1"/>
</dbReference>
<dbReference type="Proteomes" id="UP000622475">
    <property type="component" value="Unassembled WGS sequence"/>
</dbReference>
<feature type="signal peptide" evidence="1">
    <location>
        <begin position="1"/>
        <end position="20"/>
    </location>
</feature>
<proteinExistence type="predicted"/>
<dbReference type="EMBL" id="JADFFL010000011">
    <property type="protein sequence ID" value="MBE9664360.1"/>
    <property type="molecule type" value="Genomic_DNA"/>
</dbReference>
<dbReference type="InterPro" id="IPR050570">
    <property type="entry name" value="Cell_wall_metabolism_enzyme"/>
</dbReference>
<dbReference type="PANTHER" id="PTHR21666:SF268">
    <property type="entry name" value="PEPTIDASE M23 DOMAIN-CONTAINING PROTEIN"/>
    <property type="match status" value="1"/>
</dbReference>
<dbReference type="PANTHER" id="PTHR21666">
    <property type="entry name" value="PEPTIDASE-RELATED"/>
    <property type="match status" value="1"/>
</dbReference>
<dbReference type="InterPro" id="IPR016047">
    <property type="entry name" value="M23ase_b-sheet_dom"/>
</dbReference>
<dbReference type="RefSeq" id="WP_194113608.1">
    <property type="nucleotide sequence ID" value="NZ_JADFFL010000011.1"/>
</dbReference>
<keyword evidence="1" id="KW-0732">Signal</keyword>
<dbReference type="InterPro" id="IPR003646">
    <property type="entry name" value="SH3-like_bac-type"/>
</dbReference>
<feature type="chain" id="PRO_5037296084" evidence="1">
    <location>
        <begin position="21"/>
        <end position="440"/>
    </location>
</feature>
<dbReference type="GO" id="GO:0004222">
    <property type="term" value="F:metalloendopeptidase activity"/>
    <property type="evidence" value="ECO:0007669"/>
    <property type="project" value="TreeGrafter"/>
</dbReference>
<dbReference type="Gene3D" id="2.30.30.40">
    <property type="entry name" value="SH3 Domains"/>
    <property type="match status" value="2"/>
</dbReference>
<sequence length="440" mass="48022">MKSKHLLLYTSLLLTTLLWSACSDRGPLAMFKKLSPHDQYGQRLIEAGLHKTALGNSWLSKANESVVKTLNITIPYQETGYFASDKIMATALKFDAKRGQMLRVAIRRKPILNFAIYADLMQVEENNETKVVASADTLGADINYEVKQTGKYILRLQPELLRGGEYTLTITAGPSLGFPVSNVGKPRIGSFWGDGRDADSRKHEGVDIFATKGSPAIATDPGTVNRVGENNLGGKVVFFRPEGRDYSLYYAHLDSQLVSDGQTLKAGDVIGLVGNTGNARTTPAHLHFGIYTNQGAVDPLPFIDRNIKQPLPVTAPLTNLNATVRNNSKSTIYTLPDPKSTGSPLSQHTPLTVDAATDGWYKVALPDGTAGFVRAKETASISPIRNLALKTDSPLYDKPDSTAAHKLTIDKGDKVDILGTYKNYFLVEYKDTTGWISSSR</sequence>
<evidence type="ECO:0000313" key="4">
    <source>
        <dbReference type="Proteomes" id="UP000622475"/>
    </source>
</evidence>
<evidence type="ECO:0000259" key="2">
    <source>
        <dbReference type="PROSITE" id="PS51781"/>
    </source>
</evidence>